<accession>A0ABP6TZH2</accession>
<feature type="transmembrane region" description="Helical" evidence="2">
    <location>
        <begin position="6"/>
        <end position="27"/>
    </location>
</feature>
<keyword evidence="4" id="KW-1185">Reference proteome</keyword>
<gene>
    <name evidence="3" type="ORF">GCM10019016_079190</name>
</gene>
<dbReference type="RefSeq" id="WP_237481059.1">
    <property type="nucleotide sequence ID" value="NZ_BAAAXF010000057.1"/>
</dbReference>
<feature type="transmembrane region" description="Helical" evidence="2">
    <location>
        <begin position="39"/>
        <end position="60"/>
    </location>
</feature>
<evidence type="ECO:0000313" key="3">
    <source>
        <dbReference type="EMBL" id="GAA3500812.1"/>
    </source>
</evidence>
<evidence type="ECO:0000313" key="4">
    <source>
        <dbReference type="Proteomes" id="UP001501455"/>
    </source>
</evidence>
<proteinExistence type="predicted"/>
<organism evidence="3 4">
    <name type="scientific">Streptomyces prasinosporus</name>
    <dbReference type="NCBI Taxonomy" id="68256"/>
    <lineage>
        <taxon>Bacteria</taxon>
        <taxon>Bacillati</taxon>
        <taxon>Actinomycetota</taxon>
        <taxon>Actinomycetes</taxon>
        <taxon>Kitasatosporales</taxon>
        <taxon>Streptomycetaceae</taxon>
        <taxon>Streptomyces</taxon>
        <taxon>Streptomyces albogriseolus group</taxon>
    </lineage>
</organism>
<dbReference type="Proteomes" id="UP001501455">
    <property type="component" value="Unassembled WGS sequence"/>
</dbReference>
<feature type="compositionally biased region" description="Basic and acidic residues" evidence="1">
    <location>
        <begin position="73"/>
        <end position="89"/>
    </location>
</feature>
<protein>
    <submittedName>
        <fullName evidence="3">Uncharacterized protein</fullName>
    </submittedName>
</protein>
<dbReference type="EMBL" id="BAAAXF010000057">
    <property type="protein sequence ID" value="GAA3500812.1"/>
    <property type="molecule type" value="Genomic_DNA"/>
</dbReference>
<sequence>MADAAYGLWPLVILNTILFIVFAVSLFHPKTKRDWRAMGAYSAFLVALFTEMYGTTLLPARQLVRLPVPAAEGHPRGRTPVERPDQLAG</sequence>
<evidence type="ECO:0000256" key="2">
    <source>
        <dbReference type="SAM" id="Phobius"/>
    </source>
</evidence>
<keyword evidence="2" id="KW-0472">Membrane</keyword>
<feature type="region of interest" description="Disordered" evidence="1">
    <location>
        <begin position="70"/>
        <end position="89"/>
    </location>
</feature>
<keyword evidence="2" id="KW-1133">Transmembrane helix</keyword>
<reference evidence="4" key="1">
    <citation type="journal article" date="2019" name="Int. J. Syst. Evol. Microbiol.">
        <title>The Global Catalogue of Microorganisms (GCM) 10K type strain sequencing project: providing services to taxonomists for standard genome sequencing and annotation.</title>
        <authorList>
            <consortium name="The Broad Institute Genomics Platform"/>
            <consortium name="The Broad Institute Genome Sequencing Center for Infectious Disease"/>
            <person name="Wu L."/>
            <person name="Ma J."/>
        </authorList>
    </citation>
    <scope>NUCLEOTIDE SEQUENCE [LARGE SCALE GENOMIC DNA]</scope>
    <source>
        <strain evidence="4">JCM 4816</strain>
    </source>
</reference>
<name>A0ABP6TZH2_9ACTN</name>
<evidence type="ECO:0000256" key="1">
    <source>
        <dbReference type="SAM" id="MobiDB-lite"/>
    </source>
</evidence>
<comment type="caution">
    <text evidence="3">The sequence shown here is derived from an EMBL/GenBank/DDBJ whole genome shotgun (WGS) entry which is preliminary data.</text>
</comment>
<keyword evidence="2" id="KW-0812">Transmembrane</keyword>